<evidence type="ECO:0000313" key="2">
    <source>
        <dbReference type="Proteomes" id="UP000620133"/>
    </source>
</evidence>
<dbReference type="Proteomes" id="UP000620133">
    <property type="component" value="Chromosome"/>
</dbReference>
<dbReference type="AlphaFoldDB" id="A0A7U9TK17"/>
<accession>A0A7U9TK17</accession>
<gene>
    <name evidence="1" type="ORF">MPAN_017350</name>
</gene>
<name>A0A7U9TK17_9MOLU</name>
<dbReference type="Gene3D" id="3.40.50.10320">
    <property type="entry name" value="LmbE-like"/>
    <property type="match status" value="1"/>
</dbReference>
<organism evidence="1 2">
    <name type="scientific">Mariniplasma anaerobium</name>
    <dbReference type="NCBI Taxonomy" id="2735436"/>
    <lineage>
        <taxon>Bacteria</taxon>
        <taxon>Bacillati</taxon>
        <taxon>Mycoplasmatota</taxon>
        <taxon>Mollicutes</taxon>
        <taxon>Acholeplasmatales</taxon>
        <taxon>Acholeplasmataceae</taxon>
        <taxon>Mariniplasma</taxon>
    </lineage>
</organism>
<evidence type="ECO:0008006" key="3">
    <source>
        <dbReference type="Google" id="ProtNLM"/>
    </source>
</evidence>
<dbReference type="InterPro" id="IPR003737">
    <property type="entry name" value="GlcNAc_PI_deacetylase-related"/>
</dbReference>
<dbReference type="EMBL" id="AP024412">
    <property type="protein sequence ID" value="BCR36842.1"/>
    <property type="molecule type" value="Genomic_DNA"/>
</dbReference>
<keyword evidence="2" id="KW-1185">Reference proteome</keyword>
<dbReference type="InterPro" id="IPR024078">
    <property type="entry name" value="LmbE-like_dom_sf"/>
</dbReference>
<evidence type="ECO:0000313" key="1">
    <source>
        <dbReference type="EMBL" id="BCR36842.1"/>
    </source>
</evidence>
<sequence>MKLLKETAEFFVFDQKPVQEAVRRTTHMSIAAHQDDIEIMAYDGILKCFNKPNNWFFGVVVTNGSGSARDKEYKDYTDQEMIEVRKLEQKKAAFIGEFGALALLDHPSKEVKDPKNTEIIDELLSLLNEAKPEVLYTHNLADKHDTHIGVTTKVIKAVRKMDKKDRPKHVYGCEVWRNLDWVVDHEKVSFDVSDHPNLASSLVEVFDSQIVGGKRYDLATIGRRLANATYSESHFIDKANQVSLAMDLTPLIENENLDISQYVLDYIDRFKKDVSDRIAKML</sequence>
<proteinExistence type="predicted"/>
<protein>
    <recommendedName>
        <fullName evidence="3">PIG-L family deacetylase</fullName>
    </recommendedName>
</protein>
<dbReference type="KEGG" id="manr:MPAN_017350"/>
<reference evidence="1" key="1">
    <citation type="submission" date="2021-01" db="EMBL/GenBank/DDBJ databases">
        <title>Draft genome sequence of Acholeplasmataceae bacterium strain Mahy22.</title>
        <authorList>
            <person name="Watanabe M."/>
            <person name="Kojima H."/>
            <person name="Fukui M."/>
        </authorList>
    </citation>
    <scope>NUCLEOTIDE SEQUENCE</scope>
    <source>
        <strain evidence="1">Mahy22</strain>
    </source>
</reference>
<dbReference type="SUPFAM" id="SSF102588">
    <property type="entry name" value="LmbE-like"/>
    <property type="match status" value="1"/>
</dbReference>
<dbReference type="RefSeq" id="WP_176239484.1">
    <property type="nucleotide sequence ID" value="NZ_AP024412.1"/>
</dbReference>
<dbReference type="Pfam" id="PF02585">
    <property type="entry name" value="PIG-L"/>
    <property type="match status" value="1"/>
</dbReference>